<dbReference type="Proteomes" id="UP000015104">
    <property type="component" value="Unassembled WGS sequence"/>
</dbReference>
<accession>T1KNW7</accession>
<dbReference type="AlphaFoldDB" id="T1KNW7"/>
<evidence type="ECO:0000313" key="3">
    <source>
        <dbReference type="Proteomes" id="UP000015104"/>
    </source>
</evidence>
<feature type="compositionally biased region" description="Basic and acidic residues" evidence="1">
    <location>
        <begin position="1"/>
        <end position="14"/>
    </location>
</feature>
<evidence type="ECO:0000313" key="2">
    <source>
        <dbReference type="EnsemblMetazoa" id="tetur16g02460.1"/>
    </source>
</evidence>
<proteinExistence type="predicted"/>
<reference evidence="2" key="2">
    <citation type="submission" date="2015-06" db="UniProtKB">
        <authorList>
            <consortium name="EnsemblMetazoa"/>
        </authorList>
    </citation>
    <scope>IDENTIFICATION</scope>
</reference>
<dbReference type="EMBL" id="CAEY01000278">
    <property type="status" value="NOT_ANNOTATED_CDS"/>
    <property type="molecule type" value="Genomic_DNA"/>
</dbReference>
<reference evidence="3" key="1">
    <citation type="submission" date="2011-08" db="EMBL/GenBank/DDBJ databases">
        <authorList>
            <person name="Rombauts S."/>
        </authorList>
    </citation>
    <scope>NUCLEOTIDE SEQUENCE</scope>
    <source>
        <strain evidence="3">London</strain>
    </source>
</reference>
<name>T1KNW7_TETUR</name>
<organism evidence="2 3">
    <name type="scientific">Tetranychus urticae</name>
    <name type="common">Two-spotted spider mite</name>
    <dbReference type="NCBI Taxonomy" id="32264"/>
    <lineage>
        <taxon>Eukaryota</taxon>
        <taxon>Metazoa</taxon>
        <taxon>Ecdysozoa</taxon>
        <taxon>Arthropoda</taxon>
        <taxon>Chelicerata</taxon>
        <taxon>Arachnida</taxon>
        <taxon>Acari</taxon>
        <taxon>Acariformes</taxon>
        <taxon>Trombidiformes</taxon>
        <taxon>Prostigmata</taxon>
        <taxon>Eleutherengona</taxon>
        <taxon>Raphignathae</taxon>
        <taxon>Tetranychoidea</taxon>
        <taxon>Tetranychidae</taxon>
        <taxon>Tetranychus</taxon>
    </lineage>
</organism>
<dbReference type="HOGENOM" id="CLU_3351686_0_0_1"/>
<feature type="region of interest" description="Disordered" evidence="1">
    <location>
        <begin position="1"/>
        <end position="37"/>
    </location>
</feature>
<evidence type="ECO:0000256" key="1">
    <source>
        <dbReference type="SAM" id="MobiDB-lite"/>
    </source>
</evidence>
<dbReference type="EnsemblMetazoa" id="tetur16g02460.1">
    <property type="protein sequence ID" value="tetur16g02460.1"/>
    <property type="gene ID" value="tetur16g02460"/>
</dbReference>
<sequence length="37" mass="4249">MDEGTTKKLDERNQATKGKANVNKHHSRTIPWPSPFK</sequence>
<protein>
    <submittedName>
        <fullName evidence="2">Uncharacterized protein</fullName>
    </submittedName>
</protein>
<keyword evidence="3" id="KW-1185">Reference proteome</keyword>